<dbReference type="GO" id="GO:0015074">
    <property type="term" value="P:DNA integration"/>
    <property type="evidence" value="ECO:0007669"/>
    <property type="project" value="InterPro"/>
</dbReference>
<dbReference type="InterPro" id="IPR011010">
    <property type="entry name" value="DNA_brk_join_enz"/>
</dbReference>
<dbReference type="PANTHER" id="PTHR35617:SF3">
    <property type="entry name" value="CORE-BINDING (CB) DOMAIN-CONTAINING PROTEIN"/>
    <property type="match status" value="1"/>
</dbReference>
<reference evidence="3" key="1">
    <citation type="journal article" date="2023" name="Science">
        <title>Genome structures resolve the early diversification of teleost fishes.</title>
        <authorList>
            <person name="Parey E."/>
            <person name="Louis A."/>
            <person name="Montfort J."/>
            <person name="Bouchez O."/>
            <person name="Roques C."/>
            <person name="Iampietro C."/>
            <person name="Lluch J."/>
            <person name="Castinel A."/>
            <person name="Donnadieu C."/>
            <person name="Desvignes T."/>
            <person name="Floi Bucao C."/>
            <person name="Jouanno E."/>
            <person name="Wen M."/>
            <person name="Mejri S."/>
            <person name="Dirks R."/>
            <person name="Jansen H."/>
            <person name="Henkel C."/>
            <person name="Chen W.J."/>
            <person name="Zahm M."/>
            <person name="Cabau C."/>
            <person name="Klopp C."/>
            <person name="Thompson A.W."/>
            <person name="Robinson-Rechavi M."/>
            <person name="Braasch I."/>
            <person name="Lecointre G."/>
            <person name="Bobe J."/>
            <person name="Postlethwait J.H."/>
            <person name="Berthelot C."/>
            <person name="Roest Crollius H."/>
            <person name="Guiguen Y."/>
        </authorList>
    </citation>
    <scope>NUCLEOTIDE SEQUENCE</scope>
    <source>
        <strain evidence="3">WJC10195</strain>
    </source>
</reference>
<dbReference type="SUPFAM" id="SSF56349">
    <property type="entry name" value="DNA breaking-rejoining enzymes"/>
    <property type="match status" value="1"/>
</dbReference>
<dbReference type="Gene3D" id="1.10.443.10">
    <property type="entry name" value="Intergrase catalytic core"/>
    <property type="match status" value="1"/>
</dbReference>
<dbReference type="GO" id="GO:0006310">
    <property type="term" value="P:DNA recombination"/>
    <property type="evidence" value="ECO:0007669"/>
    <property type="project" value="UniProtKB-KW"/>
</dbReference>
<feature type="region of interest" description="Disordered" evidence="2">
    <location>
        <begin position="1"/>
        <end position="104"/>
    </location>
</feature>
<accession>A0A9Q1E5Z8</accession>
<dbReference type="AlphaFoldDB" id="A0A9Q1E5Z8"/>
<proteinExistence type="predicted"/>
<sequence length="294" mass="31651">MPRLRQRNPYPPQPDTAATGGLSPRSWAASPVDTGPSLSPPRKRRRPPVQEDSPPLFAAVERQSHSARPHPAVPLCGPPHQQGRSRTTYKPGRRRLPPKFDTDPNSAQVVEITVAGGDNPSPLRTAVRAPVTYGPAVSGEQGNIPPLPRANSSLGLARERHNLDALGLPPRVVATIQSARASSTRTRAFRKSNQLFVAWAPACKGKAISKQRLSHWLVEAIVMAYGSKGVSPPSGLRAHSTRGVAASWDLFRGVSMQEICSAAGWASPHTFVRFYHLDVTRTPVAHSVLGVSSV</sequence>
<protein>
    <recommendedName>
        <fullName evidence="5">Tyr recombinase domain-containing protein</fullName>
    </recommendedName>
</protein>
<evidence type="ECO:0000256" key="1">
    <source>
        <dbReference type="ARBA" id="ARBA00023172"/>
    </source>
</evidence>
<evidence type="ECO:0000256" key="2">
    <source>
        <dbReference type="SAM" id="MobiDB-lite"/>
    </source>
</evidence>
<comment type="caution">
    <text evidence="3">The sequence shown here is derived from an EMBL/GenBank/DDBJ whole genome shotgun (WGS) entry which is preliminary data.</text>
</comment>
<evidence type="ECO:0008006" key="5">
    <source>
        <dbReference type="Google" id="ProtNLM"/>
    </source>
</evidence>
<dbReference type="GO" id="GO:0003677">
    <property type="term" value="F:DNA binding"/>
    <property type="evidence" value="ECO:0007669"/>
    <property type="project" value="InterPro"/>
</dbReference>
<gene>
    <name evidence="3" type="ORF">SKAU_G00417670</name>
</gene>
<evidence type="ECO:0000313" key="4">
    <source>
        <dbReference type="Proteomes" id="UP001152622"/>
    </source>
</evidence>
<dbReference type="OrthoDB" id="8954815at2759"/>
<name>A0A9Q1E5Z8_SYNKA</name>
<dbReference type="EMBL" id="JAINUF010000024">
    <property type="protein sequence ID" value="KAJ8332871.1"/>
    <property type="molecule type" value="Genomic_DNA"/>
</dbReference>
<dbReference type="Proteomes" id="UP001152622">
    <property type="component" value="Chromosome 24"/>
</dbReference>
<keyword evidence="1" id="KW-0233">DNA recombination</keyword>
<evidence type="ECO:0000313" key="3">
    <source>
        <dbReference type="EMBL" id="KAJ8332871.1"/>
    </source>
</evidence>
<dbReference type="InterPro" id="IPR013762">
    <property type="entry name" value="Integrase-like_cat_sf"/>
</dbReference>
<keyword evidence="4" id="KW-1185">Reference proteome</keyword>
<dbReference type="PANTHER" id="PTHR35617">
    <property type="entry name" value="PHAGE_INTEGRASE DOMAIN-CONTAINING PROTEIN"/>
    <property type="match status" value="1"/>
</dbReference>
<organism evidence="3 4">
    <name type="scientific">Synaphobranchus kaupii</name>
    <name type="common">Kaup's arrowtooth eel</name>
    <dbReference type="NCBI Taxonomy" id="118154"/>
    <lineage>
        <taxon>Eukaryota</taxon>
        <taxon>Metazoa</taxon>
        <taxon>Chordata</taxon>
        <taxon>Craniata</taxon>
        <taxon>Vertebrata</taxon>
        <taxon>Euteleostomi</taxon>
        <taxon>Actinopterygii</taxon>
        <taxon>Neopterygii</taxon>
        <taxon>Teleostei</taxon>
        <taxon>Anguilliformes</taxon>
        <taxon>Synaphobranchidae</taxon>
        <taxon>Synaphobranchus</taxon>
    </lineage>
</organism>